<feature type="domain" description="PAS" evidence="7">
    <location>
        <begin position="272"/>
        <end position="344"/>
    </location>
</feature>
<evidence type="ECO:0000259" key="7">
    <source>
        <dbReference type="PROSITE" id="PS50112"/>
    </source>
</evidence>
<dbReference type="InterPro" id="IPR000700">
    <property type="entry name" value="PAS-assoc_C"/>
</dbReference>
<dbReference type="InterPro" id="IPR052162">
    <property type="entry name" value="Sensor_kinase/Photoreceptor"/>
</dbReference>
<dbReference type="RefSeq" id="WP_256406842.1">
    <property type="nucleotide sequence ID" value="NZ_CP187151.1"/>
</dbReference>
<dbReference type="InterPro" id="IPR001610">
    <property type="entry name" value="PAC"/>
</dbReference>
<dbReference type="PRINTS" id="PR00344">
    <property type="entry name" value="BCTRLSENSOR"/>
</dbReference>
<comment type="catalytic activity">
    <reaction evidence="1">
        <text>ATP + protein L-histidine = ADP + protein N-phospho-L-histidine.</text>
        <dbReference type="EC" id="2.7.13.3"/>
    </reaction>
</comment>
<dbReference type="SUPFAM" id="SSF55785">
    <property type="entry name" value="PYP-like sensor domain (PAS domain)"/>
    <property type="match status" value="3"/>
</dbReference>
<dbReference type="Pfam" id="PF02518">
    <property type="entry name" value="HATPase_c"/>
    <property type="match status" value="1"/>
</dbReference>
<keyword evidence="5" id="KW-0418">Kinase</keyword>
<dbReference type="PROSITE" id="PS50113">
    <property type="entry name" value="PAC"/>
    <property type="match status" value="3"/>
</dbReference>
<dbReference type="InterPro" id="IPR013655">
    <property type="entry name" value="PAS_fold_3"/>
</dbReference>
<dbReference type="Pfam" id="PF08448">
    <property type="entry name" value="PAS_4"/>
    <property type="match status" value="2"/>
</dbReference>
<dbReference type="PANTHER" id="PTHR43304">
    <property type="entry name" value="PHYTOCHROME-LIKE PROTEIN CPH1"/>
    <property type="match status" value="1"/>
</dbReference>
<name>A0ABD6CX91_9EURY</name>
<feature type="domain" description="PAC" evidence="8">
    <location>
        <begin position="348"/>
        <end position="401"/>
    </location>
</feature>
<evidence type="ECO:0000313" key="10">
    <source>
        <dbReference type="Proteomes" id="UP001597075"/>
    </source>
</evidence>
<sequence>MYEDSDDGEMRAFEGASGAVYETIFREMQDAVFLVDVKRVDGDYRFIFRRNNASHRQRTGISEDEFRGQSPRELLGAEEGAAVAANYRRCAERAETIEYEEALTFPGGTSHWQTKLTPIIDDGEVSQIVGVARDITERKTHERELQHIHSQFETVLDTMSAAVFLKDTDGQYLMMNQACRELFNAEDRDIVGLSDYDLLPPGVAEEARADDRQVIESGEVTEIEETVPTAVGNTVRLTRKSPVYEGDEITGICGVSTDITEQKRREQELQRLTERLELAVEGANLGIWDWDMTTDEVEFNEQWARILGHSLDEIEPRLAAWEQRVHPDDLGGVEDTLDKHLAGETDLYDTEHRMKTADGRWKWIRDIGRVVNRDEDGEPLRAVGIHLDIDERKMYEQTLERQRDNLEVLNQVVRHDVRNALQLVIAYGDVLEHYVEDDGAKYLRQILEAGREAVDITQTAGDVTKVLLRSEADRTPMNLRPLLREQVDEIRTSHERAIVTVDGPIPDVEVLADDMLASVFRNLLNNAIVHNDKELPETTVSVSVDDEAVRVHVADNGPGVSDDQKEQIFEEGEKGLDSEGTGLGLYLVRTLAERYGGVVWVEDNDPEGSVFTVELLRESWAGDQ</sequence>
<dbReference type="InterPro" id="IPR004358">
    <property type="entry name" value="Sig_transdc_His_kin-like_C"/>
</dbReference>
<keyword evidence="3" id="KW-0597">Phosphoprotein</keyword>
<evidence type="ECO:0000256" key="2">
    <source>
        <dbReference type="ARBA" id="ARBA00012438"/>
    </source>
</evidence>
<protein>
    <recommendedName>
        <fullName evidence="2">histidine kinase</fullName>
        <ecNumber evidence="2">2.7.13.3</ecNumber>
    </recommendedName>
</protein>
<dbReference type="InterPro" id="IPR036890">
    <property type="entry name" value="HATPase_C_sf"/>
</dbReference>
<dbReference type="GO" id="GO:0004673">
    <property type="term" value="F:protein histidine kinase activity"/>
    <property type="evidence" value="ECO:0007669"/>
    <property type="project" value="UniProtKB-EC"/>
</dbReference>
<dbReference type="InterPro" id="IPR003594">
    <property type="entry name" value="HATPase_dom"/>
</dbReference>
<evidence type="ECO:0000313" key="9">
    <source>
        <dbReference type="EMBL" id="MFD1633048.1"/>
    </source>
</evidence>
<dbReference type="InterPro" id="IPR000014">
    <property type="entry name" value="PAS"/>
</dbReference>
<dbReference type="InterPro" id="IPR035965">
    <property type="entry name" value="PAS-like_dom_sf"/>
</dbReference>
<keyword evidence="10" id="KW-1185">Reference proteome</keyword>
<dbReference type="SMART" id="SM00387">
    <property type="entry name" value="HATPase_c"/>
    <property type="match status" value="1"/>
</dbReference>
<dbReference type="InterPro" id="IPR005467">
    <property type="entry name" value="His_kinase_dom"/>
</dbReference>
<dbReference type="NCBIfam" id="TIGR00229">
    <property type="entry name" value="sensory_box"/>
    <property type="match status" value="3"/>
</dbReference>
<evidence type="ECO:0000256" key="5">
    <source>
        <dbReference type="ARBA" id="ARBA00022777"/>
    </source>
</evidence>
<dbReference type="SMART" id="SM00091">
    <property type="entry name" value="PAS"/>
    <property type="match status" value="3"/>
</dbReference>
<evidence type="ECO:0000256" key="1">
    <source>
        <dbReference type="ARBA" id="ARBA00000085"/>
    </source>
</evidence>
<dbReference type="Proteomes" id="UP001597075">
    <property type="component" value="Unassembled WGS sequence"/>
</dbReference>
<dbReference type="AlphaFoldDB" id="A0ABD6CX91"/>
<dbReference type="PROSITE" id="PS50112">
    <property type="entry name" value="PAS"/>
    <property type="match status" value="2"/>
</dbReference>
<feature type="domain" description="PAS" evidence="7">
    <location>
        <begin position="148"/>
        <end position="218"/>
    </location>
</feature>
<organism evidence="9 10">
    <name type="scientific">Haloplanus ruber</name>
    <dbReference type="NCBI Taxonomy" id="869892"/>
    <lineage>
        <taxon>Archaea</taxon>
        <taxon>Methanobacteriati</taxon>
        <taxon>Methanobacteriota</taxon>
        <taxon>Stenosarchaea group</taxon>
        <taxon>Halobacteria</taxon>
        <taxon>Halobacteriales</taxon>
        <taxon>Haloferacaceae</taxon>
        <taxon>Haloplanus</taxon>
    </lineage>
</organism>
<comment type="caution">
    <text evidence="9">The sequence shown here is derived from an EMBL/GenBank/DDBJ whole genome shotgun (WGS) entry which is preliminary data.</text>
</comment>
<feature type="domain" description="PAC" evidence="8">
    <location>
        <begin position="97"/>
        <end position="147"/>
    </location>
</feature>
<dbReference type="PANTHER" id="PTHR43304:SF1">
    <property type="entry name" value="PAC DOMAIN-CONTAINING PROTEIN"/>
    <property type="match status" value="1"/>
</dbReference>
<feature type="domain" description="PAC" evidence="8">
    <location>
        <begin position="221"/>
        <end position="271"/>
    </location>
</feature>
<accession>A0ABD6CX91</accession>
<evidence type="ECO:0000259" key="8">
    <source>
        <dbReference type="PROSITE" id="PS50113"/>
    </source>
</evidence>
<dbReference type="Gene3D" id="3.30.450.20">
    <property type="entry name" value="PAS domain"/>
    <property type="match status" value="3"/>
</dbReference>
<dbReference type="EMBL" id="JBHUDL010000006">
    <property type="protein sequence ID" value="MFD1633048.1"/>
    <property type="molecule type" value="Genomic_DNA"/>
</dbReference>
<dbReference type="InterPro" id="IPR013656">
    <property type="entry name" value="PAS_4"/>
</dbReference>
<proteinExistence type="predicted"/>
<dbReference type="CDD" id="cd00130">
    <property type="entry name" value="PAS"/>
    <property type="match status" value="2"/>
</dbReference>
<evidence type="ECO:0000256" key="3">
    <source>
        <dbReference type="ARBA" id="ARBA00022553"/>
    </source>
</evidence>
<dbReference type="SUPFAM" id="SSF55874">
    <property type="entry name" value="ATPase domain of HSP90 chaperone/DNA topoisomerase II/histidine kinase"/>
    <property type="match status" value="1"/>
</dbReference>
<evidence type="ECO:0000259" key="6">
    <source>
        <dbReference type="PROSITE" id="PS50109"/>
    </source>
</evidence>
<gene>
    <name evidence="9" type="ORF">ACFSBJ_04770</name>
</gene>
<dbReference type="Pfam" id="PF08447">
    <property type="entry name" value="PAS_3"/>
    <property type="match status" value="1"/>
</dbReference>
<feature type="domain" description="Histidine kinase" evidence="6">
    <location>
        <begin position="412"/>
        <end position="619"/>
    </location>
</feature>
<dbReference type="Gene3D" id="3.30.565.10">
    <property type="entry name" value="Histidine kinase-like ATPase, C-terminal domain"/>
    <property type="match status" value="1"/>
</dbReference>
<dbReference type="SMART" id="SM00086">
    <property type="entry name" value="PAC"/>
    <property type="match status" value="3"/>
</dbReference>
<evidence type="ECO:0000256" key="4">
    <source>
        <dbReference type="ARBA" id="ARBA00022679"/>
    </source>
</evidence>
<dbReference type="CDD" id="cd00075">
    <property type="entry name" value="HATPase"/>
    <property type="match status" value="1"/>
</dbReference>
<keyword evidence="4" id="KW-0808">Transferase</keyword>
<reference evidence="9 10" key="1">
    <citation type="journal article" date="2019" name="Int. J. Syst. Evol. Microbiol.">
        <title>The Global Catalogue of Microorganisms (GCM) 10K type strain sequencing project: providing services to taxonomists for standard genome sequencing and annotation.</title>
        <authorList>
            <consortium name="The Broad Institute Genomics Platform"/>
            <consortium name="The Broad Institute Genome Sequencing Center for Infectious Disease"/>
            <person name="Wu L."/>
            <person name="Ma J."/>
        </authorList>
    </citation>
    <scope>NUCLEOTIDE SEQUENCE [LARGE SCALE GENOMIC DNA]</scope>
    <source>
        <strain evidence="9 10">CGMCC 1.10594</strain>
    </source>
</reference>
<dbReference type="EC" id="2.7.13.3" evidence="2"/>
<dbReference type="PROSITE" id="PS50109">
    <property type="entry name" value="HIS_KIN"/>
    <property type="match status" value="1"/>
</dbReference>